<dbReference type="OrthoDB" id="10303234at2759"/>
<keyword evidence="2" id="KW-1185">Reference proteome</keyword>
<evidence type="ECO:0000313" key="2">
    <source>
        <dbReference type="Proteomes" id="UP000076738"/>
    </source>
</evidence>
<dbReference type="Proteomes" id="UP000076738">
    <property type="component" value="Unassembled WGS sequence"/>
</dbReference>
<gene>
    <name evidence="1" type="ORF">CALVIDRAFT_594430</name>
</gene>
<evidence type="ECO:0000313" key="1">
    <source>
        <dbReference type="EMBL" id="KZP01738.1"/>
    </source>
</evidence>
<reference evidence="1 2" key="1">
    <citation type="journal article" date="2016" name="Mol. Biol. Evol.">
        <title>Comparative Genomics of Early-Diverging Mushroom-Forming Fungi Provides Insights into the Origins of Lignocellulose Decay Capabilities.</title>
        <authorList>
            <person name="Nagy L.G."/>
            <person name="Riley R."/>
            <person name="Tritt A."/>
            <person name="Adam C."/>
            <person name="Daum C."/>
            <person name="Floudas D."/>
            <person name="Sun H."/>
            <person name="Yadav J.S."/>
            <person name="Pangilinan J."/>
            <person name="Larsson K.H."/>
            <person name="Matsuura K."/>
            <person name="Barry K."/>
            <person name="Labutti K."/>
            <person name="Kuo R."/>
            <person name="Ohm R.A."/>
            <person name="Bhattacharya S.S."/>
            <person name="Shirouzu T."/>
            <person name="Yoshinaga Y."/>
            <person name="Martin F.M."/>
            <person name="Grigoriev I.V."/>
            <person name="Hibbett D.S."/>
        </authorList>
    </citation>
    <scope>NUCLEOTIDE SEQUENCE [LARGE SCALE GENOMIC DNA]</scope>
    <source>
        <strain evidence="1 2">TUFC12733</strain>
    </source>
</reference>
<sequence>MFPNQYPANGQQNPPPDYSTGLRDLNKTTLAQNEATYLYQLLGATDPSMFILPFGTQNGYYTLERDVESFEDWTISYGTLGTTQQTRWFVVLIRNEWPNGPRVAARVMFENNDIPFSGNELRQAMLMSIRNAGQAIQLRTVITITPAPSHGFF</sequence>
<protein>
    <submittedName>
        <fullName evidence="1">Uncharacterized protein</fullName>
    </submittedName>
</protein>
<proteinExistence type="predicted"/>
<organism evidence="1 2">
    <name type="scientific">Calocera viscosa (strain TUFC12733)</name>
    <dbReference type="NCBI Taxonomy" id="1330018"/>
    <lineage>
        <taxon>Eukaryota</taxon>
        <taxon>Fungi</taxon>
        <taxon>Dikarya</taxon>
        <taxon>Basidiomycota</taxon>
        <taxon>Agaricomycotina</taxon>
        <taxon>Dacrymycetes</taxon>
        <taxon>Dacrymycetales</taxon>
        <taxon>Dacrymycetaceae</taxon>
        <taxon>Calocera</taxon>
    </lineage>
</organism>
<name>A0A167SAQ6_CALVF</name>
<dbReference type="EMBL" id="KV417266">
    <property type="protein sequence ID" value="KZP01738.1"/>
    <property type="molecule type" value="Genomic_DNA"/>
</dbReference>
<accession>A0A167SAQ6</accession>
<dbReference type="AlphaFoldDB" id="A0A167SAQ6"/>